<organism evidence="2 3">
    <name type="scientific">Salvia divinorum</name>
    <name type="common">Maria pastora</name>
    <name type="synonym">Diviner's sage</name>
    <dbReference type="NCBI Taxonomy" id="28513"/>
    <lineage>
        <taxon>Eukaryota</taxon>
        <taxon>Viridiplantae</taxon>
        <taxon>Streptophyta</taxon>
        <taxon>Embryophyta</taxon>
        <taxon>Tracheophyta</taxon>
        <taxon>Spermatophyta</taxon>
        <taxon>Magnoliopsida</taxon>
        <taxon>eudicotyledons</taxon>
        <taxon>Gunneridae</taxon>
        <taxon>Pentapetalae</taxon>
        <taxon>asterids</taxon>
        <taxon>lamiids</taxon>
        <taxon>Lamiales</taxon>
        <taxon>Lamiaceae</taxon>
        <taxon>Nepetoideae</taxon>
        <taxon>Mentheae</taxon>
        <taxon>Salviinae</taxon>
        <taxon>Salvia</taxon>
        <taxon>Salvia subgen. Calosphace</taxon>
    </lineage>
</organism>
<keyword evidence="3" id="KW-1185">Reference proteome</keyword>
<dbReference type="EMBL" id="JBEAFC010000004">
    <property type="protein sequence ID" value="KAL1559360.1"/>
    <property type="molecule type" value="Genomic_DNA"/>
</dbReference>
<reference evidence="2 3" key="1">
    <citation type="submission" date="2024-06" db="EMBL/GenBank/DDBJ databases">
        <title>A chromosome level genome sequence of Diviner's sage (Salvia divinorum).</title>
        <authorList>
            <person name="Ford S.A."/>
            <person name="Ro D.-K."/>
            <person name="Ness R.W."/>
            <person name="Phillips M.A."/>
        </authorList>
    </citation>
    <scope>NUCLEOTIDE SEQUENCE [LARGE SCALE GENOMIC DNA]</scope>
    <source>
        <strain evidence="2">SAF-2024a</strain>
        <tissue evidence="2">Leaf</tissue>
    </source>
</reference>
<gene>
    <name evidence="2" type="ORF">AAHA92_09711</name>
</gene>
<proteinExistence type="predicted"/>
<keyword evidence="1" id="KW-0812">Transmembrane</keyword>
<feature type="transmembrane region" description="Helical" evidence="1">
    <location>
        <begin position="6"/>
        <end position="26"/>
    </location>
</feature>
<protein>
    <recommendedName>
        <fullName evidence="4">Secreted protein</fullName>
    </recommendedName>
</protein>
<keyword evidence="1" id="KW-1133">Transmembrane helix</keyword>
<dbReference type="Proteomes" id="UP001567538">
    <property type="component" value="Unassembled WGS sequence"/>
</dbReference>
<evidence type="ECO:0000256" key="1">
    <source>
        <dbReference type="SAM" id="Phobius"/>
    </source>
</evidence>
<sequence length="99" mass="11039">MLDGASGVLHGGVCCCLFQVILVQLFTKPVFYCHRFYCVLILVAKSIFEVFTTGCGAVYQWEAHRGFISSLWTIYDGSGGELLVMYSNYFIVKTCCVSL</sequence>
<comment type="caution">
    <text evidence="2">The sequence shown here is derived from an EMBL/GenBank/DDBJ whole genome shotgun (WGS) entry which is preliminary data.</text>
</comment>
<name>A0ABD1HSA3_SALDI</name>
<evidence type="ECO:0000313" key="2">
    <source>
        <dbReference type="EMBL" id="KAL1559360.1"/>
    </source>
</evidence>
<keyword evidence="1" id="KW-0472">Membrane</keyword>
<evidence type="ECO:0000313" key="3">
    <source>
        <dbReference type="Proteomes" id="UP001567538"/>
    </source>
</evidence>
<dbReference type="AlphaFoldDB" id="A0ABD1HSA3"/>
<evidence type="ECO:0008006" key="4">
    <source>
        <dbReference type="Google" id="ProtNLM"/>
    </source>
</evidence>
<accession>A0ABD1HSA3</accession>